<dbReference type="Proteomes" id="UP001056120">
    <property type="component" value="Linkage Group LG08"/>
</dbReference>
<evidence type="ECO:0000313" key="1">
    <source>
        <dbReference type="EMBL" id="KAI3808090.1"/>
    </source>
</evidence>
<reference evidence="2" key="1">
    <citation type="journal article" date="2022" name="Mol. Ecol. Resour.">
        <title>The genomes of chicory, endive, great burdock and yacon provide insights into Asteraceae palaeo-polyploidization history and plant inulin production.</title>
        <authorList>
            <person name="Fan W."/>
            <person name="Wang S."/>
            <person name="Wang H."/>
            <person name="Wang A."/>
            <person name="Jiang F."/>
            <person name="Liu H."/>
            <person name="Zhao H."/>
            <person name="Xu D."/>
            <person name="Zhang Y."/>
        </authorList>
    </citation>
    <scope>NUCLEOTIDE SEQUENCE [LARGE SCALE GENOMIC DNA]</scope>
    <source>
        <strain evidence="2">cv. Yunnan</strain>
    </source>
</reference>
<gene>
    <name evidence="1" type="ORF">L1987_24032</name>
</gene>
<reference evidence="1 2" key="2">
    <citation type="journal article" date="2022" name="Mol. Ecol. Resour.">
        <title>The genomes of chicory, endive, great burdock and yacon provide insights into Asteraceae paleo-polyploidization history and plant inulin production.</title>
        <authorList>
            <person name="Fan W."/>
            <person name="Wang S."/>
            <person name="Wang H."/>
            <person name="Wang A."/>
            <person name="Jiang F."/>
            <person name="Liu H."/>
            <person name="Zhao H."/>
            <person name="Xu D."/>
            <person name="Zhang Y."/>
        </authorList>
    </citation>
    <scope>NUCLEOTIDE SEQUENCE [LARGE SCALE GENOMIC DNA]</scope>
    <source>
        <strain evidence="2">cv. Yunnan</strain>
        <tissue evidence="1">Leaves</tissue>
    </source>
</reference>
<dbReference type="EMBL" id="CM042025">
    <property type="protein sequence ID" value="KAI3808090.1"/>
    <property type="molecule type" value="Genomic_DNA"/>
</dbReference>
<proteinExistence type="predicted"/>
<organism evidence="1 2">
    <name type="scientific">Smallanthus sonchifolius</name>
    <dbReference type="NCBI Taxonomy" id="185202"/>
    <lineage>
        <taxon>Eukaryota</taxon>
        <taxon>Viridiplantae</taxon>
        <taxon>Streptophyta</taxon>
        <taxon>Embryophyta</taxon>
        <taxon>Tracheophyta</taxon>
        <taxon>Spermatophyta</taxon>
        <taxon>Magnoliopsida</taxon>
        <taxon>eudicotyledons</taxon>
        <taxon>Gunneridae</taxon>
        <taxon>Pentapetalae</taxon>
        <taxon>asterids</taxon>
        <taxon>campanulids</taxon>
        <taxon>Asterales</taxon>
        <taxon>Asteraceae</taxon>
        <taxon>Asteroideae</taxon>
        <taxon>Heliantheae alliance</taxon>
        <taxon>Millerieae</taxon>
        <taxon>Smallanthus</taxon>
    </lineage>
</organism>
<sequence>MKRWYVHMNTREAKIEDQDNEIIACLYDAMNLINFSKKDYHMLKKKEIMFTSEWREQGLQYKRVLEICIRHGVCVGSKLPENYDGAITISGHILPVRLIPMTLAGFDVVLGMDWLASNQAHIIYVFPDELPGIPPEREVEFKVNLVPGMTPNAKTPYLLAPTEMKELKNQLDEFLEKGFILPSSSPWGAPILFVKKKVGTMRMCIYYRELNKVTIKNRYPLPRINDLFDQLQVNAEAIQVHPSKIEAISKWEIPKSPIEVRSFFGLVGYYRRFIQDFFKIAVPLTTLTRKNIKYESGTKQEEAFQTLKEKLTHALILALPNGNDDFVIYCDASYNGIGCVLMQRNKVIAYASRQLKTYEKNYTTHDLEEISENLVLCVCIVFLSVRDAFIRLDSALRISKMSTSNTNVSNMTNNMNYDNHIGTPTKPPRLMNLKDYSNWKSRFENYVNINDTGMWIPIAEGYKHLTHSYMGVSDAEKPVSALTVEEKTLYYHVLSEMVNNDISYKNRKVLKKFLDALPAHFELYSISGVALFSGEIFEAQGSKKSSCGESSCYVASSSRCSKNCHNDTHSCSQKMSSKAVDDMTAMIASFLTSYENFIGEKISDLDMIEEDFKQLDKDAIEEMNSQWNMALWMRQGKEHLKKIGKKFIGATSKTKMGLDKSKEFSEKLYVLTLSCQSAVYDDVLLI</sequence>
<comment type="caution">
    <text evidence="1">The sequence shown here is derived from an EMBL/GenBank/DDBJ whole genome shotgun (WGS) entry which is preliminary data.</text>
</comment>
<keyword evidence="2" id="KW-1185">Reference proteome</keyword>
<accession>A0ACB9IKT2</accession>
<evidence type="ECO:0000313" key="2">
    <source>
        <dbReference type="Proteomes" id="UP001056120"/>
    </source>
</evidence>
<name>A0ACB9IKT2_9ASTR</name>
<protein>
    <submittedName>
        <fullName evidence="1">Uncharacterized protein</fullName>
    </submittedName>
</protein>